<feature type="transmembrane region" description="Helical" evidence="10">
    <location>
        <begin position="122"/>
        <end position="141"/>
    </location>
</feature>
<reference evidence="11" key="1">
    <citation type="journal article" date="2018" name="Nat. Plants">
        <title>Whole-genome landscape of Medicago truncatula symbiotic genes.</title>
        <authorList>
            <person name="Pecrix Y."/>
            <person name="Gamas P."/>
            <person name="Carrere S."/>
        </authorList>
    </citation>
    <scope>NUCLEOTIDE SEQUENCE</scope>
    <source>
        <tissue evidence="11">Leaves</tissue>
    </source>
</reference>
<accession>A0A396JWB4</accession>
<evidence type="ECO:0000256" key="1">
    <source>
        <dbReference type="ARBA" id="ARBA00004141"/>
    </source>
</evidence>
<comment type="caution">
    <text evidence="11">The sequence shown here is derived from an EMBL/GenBank/DDBJ whole genome shotgun (WGS) entry which is preliminary data.</text>
</comment>
<keyword evidence="3" id="KW-0813">Transport</keyword>
<keyword evidence="8" id="KW-0407">Ion channel</keyword>
<dbReference type="GO" id="GO:0034220">
    <property type="term" value="P:monoatomic ion transmembrane transport"/>
    <property type="evidence" value="ECO:0007669"/>
    <property type="project" value="UniProtKB-KW"/>
</dbReference>
<dbReference type="InterPro" id="IPR020966">
    <property type="entry name" value="ALMT"/>
</dbReference>
<evidence type="ECO:0000256" key="5">
    <source>
        <dbReference type="ARBA" id="ARBA00022989"/>
    </source>
</evidence>
<feature type="compositionally biased region" description="Polar residues" evidence="9">
    <location>
        <begin position="475"/>
        <end position="491"/>
    </location>
</feature>
<protein>
    <submittedName>
        <fullName evidence="11">Putative aluminum-activated malate transporter</fullName>
    </submittedName>
</protein>
<dbReference type="GO" id="GO:0015743">
    <property type="term" value="P:malate transport"/>
    <property type="evidence" value="ECO:0007669"/>
    <property type="project" value="InterPro"/>
</dbReference>
<dbReference type="EMBL" id="PSQE01000001">
    <property type="protein sequence ID" value="RHN82456.1"/>
    <property type="molecule type" value="Genomic_DNA"/>
</dbReference>
<keyword evidence="7 10" id="KW-0472">Membrane</keyword>
<keyword evidence="4 10" id="KW-0812">Transmembrane</keyword>
<evidence type="ECO:0000256" key="4">
    <source>
        <dbReference type="ARBA" id="ARBA00022692"/>
    </source>
</evidence>
<proteinExistence type="inferred from homology"/>
<evidence type="ECO:0000256" key="9">
    <source>
        <dbReference type="SAM" id="MobiDB-lite"/>
    </source>
</evidence>
<evidence type="ECO:0000313" key="11">
    <source>
        <dbReference type="EMBL" id="RHN82456.1"/>
    </source>
</evidence>
<dbReference type="Gramene" id="rna6624">
    <property type="protein sequence ID" value="RHN82456.1"/>
    <property type="gene ID" value="gene6624"/>
</dbReference>
<dbReference type="AlphaFoldDB" id="A0A396JWB4"/>
<feature type="transmembrane region" description="Helical" evidence="10">
    <location>
        <begin position="203"/>
        <end position="223"/>
    </location>
</feature>
<evidence type="ECO:0000256" key="7">
    <source>
        <dbReference type="ARBA" id="ARBA00023136"/>
    </source>
</evidence>
<evidence type="ECO:0000256" key="3">
    <source>
        <dbReference type="ARBA" id="ARBA00022448"/>
    </source>
</evidence>
<comment type="similarity">
    <text evidence="2">Belongs to the aromatic acid exporter (TC 2.A.85) family.</text>
</comment>
<evidence type="ECO:0000256" key="6">
    <source>
        <dbReference type="ARBA" id="ARBA00023065"/>
    </source>
</evidence>
<feature type="transmembrane region" description="Helical" evidence="10">
    <location>
        <begin position="147"/>
        <end position="169"/>
    </location>
</feature>
<evidence type="ECO:0000256" key="2">
    <source>
        <dbReference type="ARBA" id="ARBA00007079"/>
    </source>
</evidence>
<gene>
    <name evidence="11" type="ORF">MtrunA17_Chr1g0210101</name>
</gene>
<evidence type="ECO:0000256" key="8">
    <source>
        <dbReference type="ARBA" id="ARBA00023303"/>
    </source>
</evidence>
<evidence type="ECO:0000256" key="10">
    <source>
        <dbReference type="SAM" id="Phobius"/>
    </source>
</evidence>
<feature type="transmembrane region" description="Helical" evidence="10">
    <location>
        <begin position="258"/>
        <end position="281"/>
    </location>
</feature>
<feature type="transmembrane region" description="Helical" evidence="10">
    <location>
        <begin position="230"/>
        <end position="246"/>
    </location>
</feature>
<keyword evidence="5 10" id="KW-1133">Transmembrane helix</keyword>
<feature type="region of interest" description="Disordered" evidence="9">
    <location>
        <begin position="471"/>
        <end position="491"/>
    </location>
</feature>
<sequence>MVFLLLGTPQTNRTLPSFSHSLIQQQLCLCLCLCSFDPKMQSHGTSATRIGSFRHSILEKSRERLLAKKGYPDDDFNYNDSAPKRSCFDLDALSERVVNIRNVFRDFIGKLYEMGRSDRRRVVFAMKAGLSLALVSLFIYIKEKQLSKYSIWAILTVVVVFEFSIGATLNKGFNRALGTISAGVLAIGIARLSVLVGGAFEELLIVIAIFVAGFCASFMKLYPAMKSYEYGFRVFLLTFCIVLVSGRDGKQFFTTAFYRLVLIGVGAGVSLSVNICIYPIWSGEDLHKLVVKNFHGVAASVEGCVNGYLQCVEYERVPSKILVYQASDDPLYRGYRTAVQSSSQEETLLDFALWEPPHGPYKMFNYPWRSYVKLSGALRHCALMVMAMHGCILSEIQAPPEKRLVFFQELQKVGAEGAKVLRQLGSKVEKMEKLSPHDILLEVHEAAELLQMKIDSHSFLLVNSENWEAVRQHQSKQNGQSDNLSKKSSTNELVDDSKLNISIQDSLPESSFTQTMNKGLLSWPQLSFCSDAILNEPESKVYESASSLSLATFASLLIEFVARLQNLVDEFQDLGEKANFKDPFDQPILK</sequence>
<dbReference type="GO" id="GO:0016020">
    <property type="term" value="C:membrane"/>
    <property type="evidence" value="ECO:0007669"/>
    <property type="project" value="UniProtKB-SubCell"/>
</dbReference>
<keyword evidence="6" id="KW-0406">Ion transport</keyword>
<dbReference type="Pfam" id="PF11744">
    <property type="entry name" value="ALMT"/>
    <property type="match status" value="1"/>
</dbReference>
<organism evidence="11">
    <name type="scientific">Medicago truncatula</name>
    <name type="common">Barrel medic</name>
    <name type="synonym">Medicago tribuloides</name>
    <dbReference type="NCBI Taxonomy" id="3880"/>
    <lineage>
        <taxon>Eukaryota</taxon>
        <taxon>Viridiplantae</taxon>
        <taxon>Streptophyta</taxon>
        <taxon>Embryophyta</taxon>
        <taxon>Tracheophyta</taxon>
        <taxon>Spermatophyta</taxon>
        <taxon>Magnoliopsida</taxon>
        <taxon>eudicotyledons</taxon>
        <taxon>Gunneridae</taxon>
        <taxon>Pentapetalae</taxon>
        <taxon>rosids</taxon>
        <taxon>fabids</taxon>
        <taxon>Fabales</taxon>
        <taxon>Fabaceae</taxon>
        <taxon>Papilionoideae</taxon>
        <taxon>50 kb inversion clade</taxon>
        <taxon>NPAAA clade</taxon>
        <taxon>Hologalegina</taxon>
        <taxon>IRL clade</taxon>
        <taxon>Trifolieae</taxon>
        <taxon>Medicago</taxon>
    </lineage>
</organism>
<comment type="subcellular location">
    <subcellularLocation>
        <location evidence="1">Membrane</location>
        <topology evidence="1">Multi-pass membrane protein</topology>
    </subcellularLocation>
</comment>
<dbReference type="Proteomes" id="UP000265566">
    <property type="component" value="Chromosome 1"/>
</dbReference>
<dbReference type="PANTHER" id="PTHR31086">
    <property type="entry name" value="ALUMINUM-ACTIVATED MALATE TRANSPORTER 10"/>
    <property type="match status" value="1"/>
</dbReference>
<name>A0A396JWB4_MEDTR</name>